<organism evidence="1 2">
    <name type="scientific">Podarcis lilfordi</name>
    <name type="common">Lilford's wall lizard</name>
    <dbReference type="NCBI Taxonomy" id="74358"/>
    <lineage>
        <taxon>Eukaryota</taxon>
        <taxon>Metazoa</taxon>
        <taxon>Chordata</taxon>
        <taxon>Craniata</taxon>
        <taxon>Vertebrata</taxon>
        <taxon>Euteleostomi</taxon>
        <taxon>Lepidosauria</taxon>
        <taxon>Squamata</taxon>
        <taxon>Bifurcata</taxon>
        <taxon>Unidentata</taxon>
        <taxon>Episquamata</taxon>
        <taxon>Laterata</taxon>
        <taxon>Lacertibaenia</taxon>
        <taxon>Lacertidae</taxon>
        <taxon>Podarcis</taxon>
    </lineage>
</organism>
<evidence type="ECO:0000313" key="2">
    <source>
        <dbReference type="Proteomes" id="UP001178461"/>
    </source>
</evidence>
<name>A0AA35LI28_9SAUR</name>
<gene>
    <name evidence="1" type="ORF">PODLI_1B016816</name>
</gene>
<protein>
    <submittedName>
        <fullName evidence="1">Uncharacterized protein</fullName>
    </submittedName>
</protein>
<keyword evidence="2" id="KW-1185">Reference proteome</keyword>
<sequence length="52" mass="5800">MAVLGSSLHTCYASSHCVQGNLYYQEMKAYQNLKKGFCVHQVTSEKMMQGPA</sequence>
<dbReference type="EMBL" id="OX395142">
    <property type="protein sequence ID" value="CAI5796652.1"/>
    <property type="molecule type" value="Genomic_DNA"/>
</dbReference>
<reference evidence="1" key="1">
    <citation type="submission" date="2022-12" db="EMBL/GenBank/DDBJ databases">
        <authorList>
            <person name="Alioto T."/>
            <person name="Alioto T."/>
            <person name="Gomez Garrido J."/>
        </authorList>
    </citation>
    <scope>NUCLEOTIDE SEQUENCE</scope>
</reference>
<dbReference type="AlphaFoldDB" id="A0AA35LI28"/>
<proteinExistence type="predicted"/>
<dbReference type="Proteomes" id="UP001178461">
    <property type="component" value="Chromosome 17"/>
</dbReference>
<accession>A0AA35LI28</accession>
<evidence type="ECO:0000313" key="1">
    <source>
        <dbReference type="EMBL" id="CAI5796652.1"/>
    </source>
</evidence>